<proteinExistence type="predicted"/>
<dbReference type="Proteomes" id="UP001181622">
    <property type="component" value="Unassembled WGS sequence"/>
</dbReference>
<dbReference type="PANTHER" id="PTHR34309:SF1">
    <property type="entry name" value="PROTEIN GLCG"/>
    <property type="match status" value="1"/>
</dbReference>
<evidence type="ECO:0000313" key="1">
    <source>
        <dbReference type="EMBL" id="MDR4306020.1"/>
    </source>
</evidence>
<dbReference type="Gene3D" id="3.30.450.150">
    <property type="entry name" value="Haem-degrading domain"/>
    <property type="match status" value="1"/>
</dbReference>
<dbReference type="PANTHER" id="PTHR34309">
    <property type="entry name" value="SLR1406 PROTEIN"/>
    <property type="match status" value="1"/>
</dbReference>
<organism evidence="1 2">
    <name type="scientific">Chelatococcus sambhunathii</name>
    <dbReference type="NCBI Taxonomy" id="363953"/>
    <lineage>
        <taxon>Bacteria</taxon>
        <taxon>Pseudomonadati</taxon>
        <taxon>Pseudomonadota</taxon>
        <taxon>Alphaproteobacteria</taxon>
        <taxon>Hyphomicrobiales</taxon>
        <taxon>Chelatococcaceae</taxon>
        <taxon>Chelatococcus</taxon>
    </lineage>
</organism>
<evidence type="ECO:0000313" key="2">
    <source>
        <dbReference type="Proteomes" id="UP001181622"/>
    </source>
</evidence>
<dbReference type="InterPro" id="IPR038084">
    <property type="entry name" value="PduO/GlcC-like_sf"/>
</dbReference>
<dbReference type="InterPro" id="IPR005624">
    <property type="entry name" value="PduO/GlcC-like"/>
</dbReference>
<sequence length="124" mass="12382">MIESAVAAATRLGAPVNVVIVDESGVDLAMVRMDGAKFLSIETARAKAQTAASHRRPTTKIPSEIASGLAFASGGRITDMAGGLPVMFDGACVGGVGIGSASDEDDIEIALAALSAIGADRPAL</sequence>
<reference evidence="1" key="1">
    <citation type="submission" date="2020-10" db="EMBL/GenBank/DDBJ databases">
        <authorList>
            <person name="Abbas A."/>
            <person name="Razzaq R."/>
            <person name="Waqas M."/>
            <person name="Abbas N."/>
            <person name="Nielsen T.K."/>
            <person name="Hansen L.H."/>
            <person name="Hussain S."/>
            <person name="Shahid M."/>
        </authorList>
    </citation>
    <scope>NUCLEOTIDE SEQUENCE</scope>
    <source>
        <strain evidence="1">S14</strain>
    </source>
</reference>
<dbReference type="InterPro" id="IPR052517">
    <property type="entry name" value="GlcG_carb_metab_protein"/>
</dbReference>
<protein>
    <submittedName>
        <fullName evidence="1">Heme-binding protein</fullName>
    </submittedName>
</protein>
<dbReference type="EMBL" id="JADBEO010000008">
    <property type="protein sequence ID" value="MDR4306020.1"/>
    <property type="molecule type" value="Genomic_DNA"/>
</dbReference>
<accession>A0ABU1DDK8</accession>
<dbReference type="Pfam" id="PF03928">
    <property type="entry name" value="HbpS-like"/>
    <property type="match status" value="1"/>
</dbReference>
<gene>
    <name evidence="1" type="ORF">IHQ68_05220</name>
</gene>
<dbReference type="SUPFAM" id="SSF143744">
    <property type="entry name" value="GlcG-like"/>
    <property type="match status" value="1"/>
</dbReference>
<keyword evidence="2" id="KW-1185">Reference proteome</keyword>
<name>A0ABU1DDK8_9HYPH</name>
<comment type="caution">
    <text evidence="1">The sequence shown here is derived from an EMBL/GenBank/DDBJ whole genome shotgun (WGS) entry which is preliminary data.</text>
</comment>